<dbReference type="OrthoDB" id="9784272at2"/>
<dbReference type="Gene3D" id="1.10.10.10">
    <property type="entry name" value="Winged helix-like DNA-binding domain superfamily/Winged helix DNA-binding domain"/>
    <property type="match status" value="1"/>
</dbReference>
<dbReference type="GO" id="GO:0016987">
    <property type="term" value="F:sigma factor activity"/>
    <property type="evidence" value="ECO:0007669"/>
    <property type="project" value="UniProtKB-KW"/>
</dbReference>
<evidence type="ECO:0000256" key="3">
    <source>
        <dbReference type="ARBA" id="ARBA00023082"/>
    </source>
</evidence>
<dbReference type="HOGENOM" id="CLU_047691_9_3_5"/>
<dbReference type="InterPro" id="IPR036388">
    <property type="entry name" value="WH-like_DNA-bd_sf"/>
</dbReference>
<feature type="domain" description="RNA polymerase sigma-70 region 2" evidence="5">
    <location>
        <begin position="34"/>
        <end position="101"/>
    </location>
</feature>
<name>S9QSC6_9RHOB</name>
<feature type="domain" description="RNA polymerase sigma factor 70 region 4 type 2" evidence="6">
    <location>
        <begin position="134"/>
        <end position="181"/>
    </location>
</feature>
<evidence type="ECO:0000256" key="2">
    <source>
        <dbReference type="ARBA" id="ARBA00023015"/>
    </source>
</evidence>
<keyword evidence="4" id="KW-0804">Transcription</keyword>
<sequence>MNRTPSGPAQTGDPWTDDLLQIRDHQDQQAFARLYRHFAPRLRAFLIRSGSTPEVAEDCVQEALAAVWHKAHLFDPARASATTWIFTVARNRRIDLIRRDRHPPPDDLPWGPKADPEPLDRLALRQEADRLAIAMHALPLAQRRMVEHAYWADMTHSEIAARTGLPLGTVKSRLRLALGRLRAEMDCEGAAEGGSARREAWA</sequence>
<dbReference type="PANTHER" id="PTHR43133">
    <property type="entry name" value="RNA POLYMERASE ECF-TYPE SIGMA FACTO"/>
    <property type="match status" value="1"/>
</dbReference>
<evidence type="ECO:0000259" key="5">
    <source>
        <dbReference type="Pfam" id="PF04542"/>
    </source>
</evidence>
<dbReference type="InterPro" id="IPR013324">
    <property type="entry name" value="RNA_pol_sigma_r3/r4-like"/>
</dbReference>
<evidence type="ECO:0000256" key="1">
    <source>
        <dbReference type="ARBA" id="ARBA00010641"/>
    </source>
</evidence>
<evidence type="ECO:0000313" key="7">
    <source>
        <dbReference type="EMBL" id="EPX82522.1"/>
    </source>
</evidence>
<dbReference type="Pfam" id="PF04542">
    <property type="entry name" value="Sigma70_r2"/>
    <property type="match status" value="1"/>
</dbReference>
<dbReference type="PANTHER" id="PTHR43133:SF62">
    <property type="entry name" value="RNA POLYMERASE SIGMA FACTOR SIGZ"/>
    <property type="match status" value="1"/>
</dbReference>
<dbReference type="SUPFAM" id="SSF88659">
    <property type="entry name" value="Sigma3 and sigma4 domains of RNA polymerase sigma factors"/>
    <property type="match status" value="1"/>
</dbReference>
<proteinExistence type="inferred from homology"/>
<dbReference type="SUPFAM" id="SSF88946">
    <property type="entry name" value="Sigma2 domain of RNA polymerase sigma factors"/>
    <property type="match status" value="1"/>
</dbReference>
<organism evidence="7 8">
    <name type="scientific">Rubellimicrobium thermophilum DSM 16684</name>
    <dbReference type="NCBI Taxonomy" id="1123069"/>
    <lineage>
        <taxon>Bacteria</taxon>
        <taxon>Pseudomonadati</taxon>
        <taxon>Pseudomonadota</taxon>
        <taxon>Alphaproteobacteria</taxon>
        <taxon>Rhodobacterales</taxon>
        <taxon>Roseobacteraceae</taxon>
        <taxon>Rubellimicrobium</taxon>
    </lineage>
</organism>
<dbReference type="InterPro" id="IPR014284">
    <property type="entry name" value="RNA_pol_sigma-70_dom"/>
</dbReference>
<dbReference type="InterPro" id="IPR013325">
    <property type="entry name" value="RNA_pol_sigma_r2"/>
</dbReference>
<reference evidence="7 8" key="1">
    <citation type="journal article" date="2013" name="Stand. Genomic Sci.">
        <title>Genome sequence of the reddish-pigmented Rubellimicrobium thermophilum type strain (DSM 16684(T)), a member of the Roseobacter clade.</title>
        <authorList>
            <person name="Fiebig A."/>
            <person name="Riedel T."/>
            <person name="Gronow S."/>
            <person name="Petersen J."/>
            <person name="Klenk H.P."/>
            <person name="Goker M."/>
        </authorList>
    </citation>
    <scope>NUCLEOTIDE SEQUENCE [LARGE SCALE GENOMIC DNA]</scope>
    <source>
        <strain evidence="7 8">DSM 16684</strain>
    </source>
</reference>
<dbReference type="InterPro" id="IPR013249">
    <property type="entry name" value="RNA_pol_sigma70_r4_t2"/>
</dbReference>
<keyword evidence="2" id="KW-0805">Transcription regulation</keyword>
<dbReference type="GO" id="GO:0006352">
    <property type="term" value="P:DNA-templated transcription initiation"/>
    <property type="evidence" value="ECO:0007669"/>
    <property type="project" value="InterPro"/>
</dbReference>
<dbReference type="GO" id="GO:0003677">
    <property type="term" value="F:DNA binding"/>
    <property type="evidence" value="ECO:0007669"/>
    <property type="project" value="InterPro"/>
</dbReference>
<dbReference type="Pfam" id="PF08281">
    <property type="entry name" value="Sigma70_r4_2"/>
    <property type="match status" value="1"/>
</dbReference>
<dbReference type="AlphaFoldDB" id="S9QSC6"/>
<accession>S9QSC6</accession>
<keyword evidence="3" id="KW-0731">Sigma factor</keyword>
<dbReference type="Proteomes" id="UP000015346">
    <property type="component" value="Unassembled WGS sequence"/>
</dbReference>
<keyword evidence="8" id="KW-1185">Reference proteome</keyword>
<dbReference type="RefSeq" id="WP_021099312.1">
    <property type="nucleotide sequence ID" value="NZ_KE557326.1"/>
</dbReference>
<evidence type="ECO:0000256" key="4">
    <source>
        <dbReference type="ARBA" id="ARBA00023163"/>
    </source>
</evidence>
<dbReference type="EMBL" id="AOLV01000040">
    <property type="protein sequence ID" value="EPX82522.1"/>
    <property type="molecule type" value="Genomic_DNA"/>
</dbReference>
<dbReference type="Gene3D" id="1.10.1740.10">
    <property type="match status" value="1"/>
</dbReference>
<dbReference type="InterPro" id="IPR039425">
    <property type="entry name" value="RNA_pol_sigma-70-like"/>
</dbReference>
<protein>
    <submittedName>
        <fullName evidence="7">RNA polymerase sigma factor, sigma-70 family</fullName>
    </submittedName>
</protein>
<evidence type="ECO:0000259" key="6">
    <source>
        <dbReference type="Pfam" id="PF08281"/>
    </source>
</evidence>
<gene>
    <name evidence="7" type="ORF">ruthe_03260</name>
</gene>
<comment type="similarity">
    <text evidence="1">Belongs to the sigma-70 factor family. ECF subfamily.</text>
</comment>
<comment type="caution">
    <text evidence="7">The sequence shown here is derived from an EMBL/GenBank/DDBJ whole genome shotgun (WGS) entry which is preliminary data.</text>
</comment>
<evidence type="ECO:0000313" key="8">
    <source>
        <dbReference type="Proteomes" id="UP000015346"/>
    </source>
</evidence>
<dbReference type="InterPro" id="IPR007627">
    <property type="entry name" value="RNA_pol_sigma70_r2"/>
</dbReference>
<dbReference type="NCBIfam" id="TIGR02937">
    <property type="entry name" value="sigma70-ECF"/>
    <property type="match status" value="1"/>
</dbReference>
<dbReference type="STRING" id="1123069.ruthe_03260"/>